<evidence type="ECO:0000256" key="1">
    <source>
        <dbReference type="ARBA" id="ARBA00009518"/>
    </source>
</evidence>
<comment type="similarity">
    <text evidence="1">Belongs to the RuvC family.</text>
</comment>
<keyword evidence="4" id="KW-0479">Metal-binding</keyword>
<evidence type="ECO:0000313" key="12">
    <source>
        <dbReference type="EMBL" id="HGU15669.1"/>
    </source>
</evidence>
<evidence type="ECO:0000256" key="3">
    <source>
        <dbReference type="ARBA" id="ARBA00022722"/>
    </source>
</evidence>
<evidence type="ECO:0000256" key="10">
    <source>
        <dbReference type="ARBA" id="ARBA00023172"/>
    </source>
</evidence>
<dbReference type="Gene3D" id="3.30.420.10">
    <property type="entry name" value="Ribonuclease H-like superfamily/Ribonuclease H"/>
    <property type="match status" value="1"/>
</dbReference>
<dbReference type="GO" id="GO:0003677">
    <property type="term" value="F:DNA binding"/>
    <property type="evidence" value="ECO:0007669"/>
    <property type="project" value="UniProtKB-KW"/>
</dbReference>
<keyword evidence="6" id="KW-0227">DNA damage</keyword>
<protein>
    <recommendedName>
        <fullName evidence="13">Holliday junction nuclease RuvC</fullName>
    </recommendedName>
</protein>
<comment type="caution">
    <text evidence="12">The sequence shown here is derived from an EMBL/GenBank/DDBJ whole genome shotgun (WGS) entry which is preliminary data.</text>
</comment>
<accession>A0A7V4JQ16</accession>
<keyword evidence="5" id="KW-0255">Endonuclease</keyword>
<evidence type="ECO:0000256" key="7">
    <source>
        <dbReference type="ARBA" id="ARBA00022801"/>
    </source>
</evidence>
<evidence type="ECO:0000256" key="11">
    <source>
        <dbReference type="ARBA" id="ARBA00023204"/>
    </source>
</evidence>
<evidence type="ECO:0000256" key="9">
    <source>
        <dbReference type="ARBA" id="ARBA00023125"/>
    </source>
</evidence>
<evidence type="ECO:0000256" key="5">
    <source>
        <dbReference type="ARBA" id="ARBA00022759"/>
    </source>
</evidence>
<evidence type="ECO:0008006" key="13">
    <source>
        <dbReference type="Google" id="ProtNLM"/>
    </source>
</evidence>
<dbReference type="PANTHER" id="PTHR30194">
    <property type="entry name" value="CROSSOVER JUNCTION ENDODEOXYRIBONUCLEASE RUVC"/>
    <property type="match status" value="1"/>
</dbReference>
<keyword evidence="7" id="KW-0378">Hydrolase</keyword>
<dbReference type="InterPro" id="IPR012337">
    <property type="entry name" value="RNaseH-like_sf"/>
</dbReference>
<keyword evidence="2" id="KW-0963">Cytoplasm</keyword>
<dbReference type="GO" id="GO:0004520">
    <property type="term" value="F:DNA endonuclease activity"/>
    <property type="evidence" value="ECO:0007669"/>
    <property type="project" value="InterPro"/>
</dbReference>
<dbReference type="InterPro" id="IPR002176">
    <property type="entry name" value="X-over_junc_endoDNase_RuvC"/>
</dbReference>
<keyword evidence="10" id="KW-0233">DNA recombination</keyword>
<gene>
    <name evidence="12" type="ORF">ENU91_03310</name>
</gene>
<keyword evidence="8" id="KW-0460">Magnesium</keyword>
<dbReference type="SUPFAM" id="SSF53098">
    <property type="entry name" value="Ribonuclease H-like"/>
    <property type="match status" value="1"/>
</dbReference>
<organism evidence="12">
    <name type="scientific">Thermodesulfobacterium geofontis</name>
    <dbReference type="NCBI Taxonomy" id="1295609"/>
    <lineage>
        <taxon>Bacteria</taxon>
        <taxon>Pseudomonadati</taxon>
        <taxon>Thermodesulfobacteriota</taxon>
        <taxon>Thermodesulfobacteria</taxon>
        <taxon>Thermodesulfobacteriales</taxon>
        <taxon>Thermodesulfobacteriaceae</taxon>
        <taxon>Thermodesulfobacterium</taxon>
    </lineage>
</organism>
<evidence type="ECO:0000256" key="4">
    <source>
        <dbReference type="ARBA" id="ARBA00022723"/>
    </source>
</evidence>
<dbReference type="GO" id="GO:0016787">
    <property type="term" value="F:hydrolase activity"/>
    <property type="evidence" value="ECO:0007669"/>
    <property type="project" value="UniProtKB-KW"/>
</dbReference>
<keyword evidence="11" id="KW-0234">DNA repair</keyword>
<dbReference type="InterPro" id="IPR036397">
    <property type="entry name" value="RNaseH_sf"/>
</dbReference>
<evidence type="ECO:0000256" key="6">
    <source>
        <dbReference type="ARBA" id="ARBA00022763"/>
    </source>
</evidence>
<dbReference type="Pfam" id="PF02075">
    <property type="entry name" value="RuvC"/>
    <property type="match status" value="1"/>
</dbReference>
<dbReference type="GO" id="GO:0006310">
    <property type="term" value="P:DNA recombination"/>
    <property type="evidence" value="ECO:0007669"/>
    <property type="project" value="UniProtKB-KW"/>
</dbReference>
<dbReference type="AlphaFoldDB" id="A0A7V4JQ16"/>
<evidence type="ECO:0000256" key="2">
    <source>
        <dbReference type="ARBA" id="ARBA00022490"/>
    </source>
</evidence>
<dbReference type="PRINTS" id="PR00696">
    <property type="entry name" value="RSOLVASERUVC"/>
</dbReference>
<keyword evidence="3" id="KW-0540">Nuclease</keyword>
<reference evidence="12" key="1">
    <citation type="journal article" date="2020" name="mSystems">
        <title>Genome- and Community-Level Interaction Insights into Carbon Utilization and Element Cycling Functions of Hydrothermarchaeota in Hydrothermal Sediment.</title>
        <authorList>
            <person name="Zhou Z."/>
            <person name="Liu Y."/>
            <person name="Xu W."/>
            <person name="Pan J."/>
            <person name="Luo Z.H."/>
            <person name="Li M."/>
        </authorList>
    </citation>
    <scope>NUCLEOTIDE SEQUENCE [LARGE SCALE GENOMIC DNA]</scope>
    <source>
        <strain evidence="12">SpSt-711</strain>
    </source>
</reference>
<dbReference type="GO" id="GO:0006281">
    <property type="term" value="P:DNA repair"/>
    <property type="evidence" value="ECO:0007669"/>
    <property type="project" value="UniProtKB-KW"/>
</dbReference>
<dbReference type="EMBL" id="DTEI01000059">
    <property type="protein sequence ID" value="HGU15669.1"/>
    <property type="molecule type" value="Genomic_DNA"/>
</dbReference>
<proteinExistence type="inferred from homology"/>
<dbReference type="GO" id="GO:0046872">
    <property type="term" value="F:metal ion binding"/>
    <property type="evidence" value="ECO:0007669"/>
    <property type="project" value="UniProtKB-KW"/>
</dbReference>
<sequence length="169" mass="19202">MKILGIDPGINNLAFALLEIKNDFYELKDWQTLNTKKCKNITEKLTYLFNNLKDFVEKSKPDIIGIEESFTKTYSKAGSRLSQAQAIALLVAGLYNIPVKLLNPSEIKKFLTQHGKAKKEEIFHILNLFFKEGIINYQFDLNPDSHKIDALAIALILALEINHQNALPN</sequence>
<dbReference type="PANTHER" id="PTHR30194:SF3">
    <property type="entry name" value="CROSSOVER JUNCTION ENDODEOXYRIBONUCLEASE RUVC"/>
    <property type="match status" value="1"/>
</dbReference>
<keyword evidence="9" id="KW-0238">DNA-binding</keyword>
<evidence type="ECO:0000256" key="8">
    <source>
        <dbReference type="ARBA" id="ARBA00022842"/>
    </source>
</evidence>
<name>A0A7V4JQ16_9BACT</name>